<dbReference type="InterPro" id="IPR038404">
    <property type="entry name" value="TRAP_DctP_sf"/>
</dbReference>
<feature type="chain" id="PRO_5014171625" evidence="6">
    <location>
        <begin position="23"/>
        <end position="338"/>
    </location>
</feature>
<dbReference type="STRING" id="517719.SAMN05421762_3511"/>
<comment type="similarity">
    <text evidence="2">Belongs to the bacterial solute-binding protein 7 family.</text>
</comment>
<dbReference type="NCBIfam" id="TIGR00787">
    <property type="entry name" value="dctP"/>
    <property type="match status" value="1"/>
</dbReference>
<dbReference type="PIRSF" id="PIRSF006470">
    <property type="entry name" value="DctB"/>
    <property type="match status" value="1"/>
</dbReference>
<evidence type="ECO:0000256" key="1">
    <source>
        <dbReference type="ARBA" id="ARBA00004418"/>
    </source>
</evidence>
<keyword evidence="3" id="KW-0813">Transport</keyword>
<sequence length="338" mass="36357">MKTMSKLMTATATIALTVAGQAAVAKDLKYAHFQSADLSSPKHAAALAFESCVEGKTAGSIDVQIFPAGQLAGDNEVMEGLQLGTIQMAVVHDGPISAMYKPFSVLALPYLFDDQAMAWSVMDGTFGDELAADMLDKTGIRMFGAADNGVRNFTNNIRPIAEPKDMEGLKMRVMTAPVWVTLVESLGASATPVPWPELPGALQQGVVDGQENGVTNIVNASLYQNQKFVSLDGHVFSWHAYLMSDDFYQGLTEAEQVAVTQCSDIAKTIHRGMTAAQDANATTILEGKGMTVVPVSPEQKAMFREKAQPAVKEFVVGEIGEDWPNKLDAAVQAYRDQF</sequence>
<evidence type="ECO:0000256" key="5">
    <source>
        <dbReference type="ARBA" id="ARBA00022764"/>
    </source>
</evidence>
<accession>A0A1I1Q838</accession>
<keyword evidence="5" id="KW-0574">Periplasm</keyword>
<dbReference type="Proteomes" id="UP000231644">
    <property type="component" value="Unassembled WGS sequence"/>
</dbReference>
<name>A0A1I1Q838_9RHOB</name>
<dbReference type="AlphaFoldDB" id="A0A1I1Q838"/>
<dbReference type="EMBL" id="FOLX01000003">
    <property type="protein sequence ID" value="SFD18157.1"/>
    <property type="molecule type" value="Genomic_DNA"/>
</dbReference>
<evidence type="ECO:0000256" key="6">
    <source>
        <dbReference type="SAM" id="SignalP"/>
    </source>
</evidence>
<dbReference type="InterPro" id="IPR018389">
    <property type="entry name" value="DctP_fam"/>
</dbReference>
<evidence type="ECO:0000313" key="7">
    <source>
        <dbReference type="EMBL" id="SFD18157.1"/>
    </source>
</evidence>
<proteinExistence type="inferred from homology"/>
<dbReference type="NCBIfam" id="NF037995">
    <property type="entry name" value="TRAP_S1"/>
    <property type="match status" value="1"/>
</dbReference>
<keyword evidence="8" id="KW-1185">Reference proteome</keyword>
<protein>
    <submittedName>
        <fullName evidence="7">Tripartite ATP-independent transporter solute receptor, DctP family</fullName>
    </submittedName>
</protein>
<dbReference type="Gene3D" id="3.40.190.170">
    <property type="entry name" value="Bacterial extracellular solute-binding protein, family 7"/>
    <property type="match status" value="1"/>
</dbReference>
<evidence type="ECO:0000313" key="8">
    <source>
        <dbReference type="Proteomes" id="UP000231644"/>
    </source>
</evidence>
<organism evidence="7 8">
    <name type="scientific">Pseudooceanicola nitratireducens</name>
    <dbReference type="NCBI Taxonomy" id="517719"/>
    <lineage>
        <taxon>Bacteria</taxon>
        <taxon>Pseudomonadati</taxon>
        <taxon>Pseudomonadota</taxon>
        <taxon>Alphaproteobacteria</taxon>
        <taxon>Rhodobacterales</taxon>
        <taxon>Paracoccaceae</taxon>
        <taxon>Pseudooceanicola</taxon>
    </lineage>
</organism>
<dbReference type="Pfam" id="PF03480">
    <property type="entry name" value="DctP"/>
    <property type="match status" value="1"/>
</dbReference>
<reference evidence="7 8" key="1">
    <citation type="submission" date="2016-10" db="EMBL/GenBank/DDBJ databases">
        <authorList>
            <person name="de Groot N.N."/>
        </authorList>
    </citation>
    <scope>NUCLEOTIDE SEQUENCE [LARGE SCALE GENOMIC DNA]</scope>
    <source>
        <strain evidence="7 8">DSM 29619</strain>
    </source>
</reference>
<feature type="signal peptide" evidence="6">
    <location>
        <begin position="1"/>
        <end position="22"/>
    </location>
</feature>
<dbReference type="RefSeq" id="WP_244525666.1">
    <property type="nucleotide sequence ID" value="NZ_FNZG01000006.1"/>
</dbReference>
<comment type="subcellular location">
    <subcellularLocation>
        <location evidence="1">Periplasm</location>
    </subcellularLocation>
</comment>
<dbReference type="PANTHER" id="PTHR33376:SF4">
    <property type="entry name" value="SIALIC ACID-BINDING PERIPLASMIC PROTEIN SIAP"/>
    <property type="match status" value="1"/>
</dbReference>
<gene>
    <name evidence="7" type="ORF">SAMN05421762_3511</name>
</gene>
<dbReference type="GO" id="GO:0030288">
    <property type="term" value="C:outer membrane-bounded periplasmic space"/>
    <property type="evidence" value="ECO:0007669"/>
    <property type="project" value="InterPro"/>
</dbReference>
<dbReference type="PANTHER" id="PTHR33376">
    <property type="match status" value="1"/>
</dbReference>
<evidence type="ECO:0000256" key="4">
    <source>
        <dbReference type="ARBA" id="ARBA00022729"/>
    </source>
</evidence>
<keyword evidence="7" id="KW-0675">Receptor</keyword>
<dbReference type="GO" id="GO:0055085">
    <property type="term" value="P:transmembrane transport"/>
    <property type="evidence" value="ECO:0007669"/>
    <property type="project" value="InterPro"/>
</dbReference>
<evidence type="ECO:0000256" key="3">
    <source>
        <dbReference type="ARBA" id="ARBA00022448"/>
    </source>
</evidence>
<keyword evidence="4 6" id="KW-0732">Signal</keyword>
<dbReference type="InterPro" id="IPR004682">
    <property type="entry name" value="TRAP_DctP"/>
</dbReference>
<evidence type="ECO:0000256" key="2">
    <source>
        <dbReference type="ARBA" id="ARBA00009023"/>
    </source>
</evidence>